<dbReference type="InterPro" id="IPR041078">
    <property type="entry name" value="Plavaka"/>
</dbReference>
<evidence type="ECO:0000313" key="2">
    <source>
        <dbReference type="Proteomes" id="UP000683000"/>
    </source>
</evidence>
<dbReference type="OrthoDB" id="2418900at2759"/>
<evidence type="ECO:0000313" key="1">
    <source>
        <dbReference type="EMBL" id="KAG6379824.1"/>
    </source>
</evidence>
<dbReference type="Proteomes" id="UP000683000">
    <property type="component" value="Unassembled WGS sequence"/>
</dbReference>
<dbReference type="AlphaFoldDB" id="A0A8I2YUU7"/>
<keyword evidence="2" id="KW-1185">Reference proteome</keyword>
<comment type="caution">
    <text evidence="1">The sequence shown here is derived from an EMBL/GenBank/DDBJ whole genome shotgun (WGS) entry which is preliminary data.</text>
</comment>
<sequence>MLLGVILSSDKTNITSMTGGHVAHPLLISLANIPMKYHNKASNHVFSLSTLLPITKFIHENLRICTVLNDRLIHHCLDIVLEPLKQAARIGWMMSDPSRNLHLCYTPLASYIVDTPGGDAGMCPWIDLTHYNHQQITTLLCSAVLPCIASYTPYSATKRSPLCSSGTESTVLYRFKYSV</sequence>
<proteinExistence type="predicted"/>
<organism evidence="1 2">
    <name type="scientific">Boletus reticuloceps</name>
    <dbReference type="NCBI Taxonomy" id="495285"/>
    <lineage>
        <taxon>Eukaryota</taxon>
        <taxon>Fungi</taxon>
        <taxon>Dikarya</taxon>
        <taxon>Basidiomycota</taxon>
        <taxon>Agaricomycotina</taxon>
        <taxon>Agaricomycetes</taxon>
        <taxon>Agaricomycetidae</taxon>
        <taxon>Boletales</taxon>
        <taxon>Boletineae</taxon>
        <taxon>Boletaceae</taxon>
        <taxon>Boletoideae</taxon>
        <taxon>Boletus</taxon>
    </lineage>
</organism>
<dbReference type="EMBL" id="JAGFBS010000004">
    <property type="protein sequence ID" value="KAG6379824.1"/>
    <property type="molecule type" value="Genomic_DNA"/>
</dbReference>
<dbReference type="Pfam" id="PF18759">
    <property type="entry name" value="Plavaka"/>
    <property type="match status" value="1"/>
</dbReference>
<reference evidence="1" key="1">
    <citation type="submission" date="2021-03" db="EMBL/GenBank/DDBJ databases">
        <title>Evolutionary innovations through gain and loss of genes in the ectomycorrhizal Boletales.</title>
        <authorList>
            <person name="Wu G."/>
            <person name="Miyauchi S."/>
            <person name="Morin E."/>
            <person name="Yang Z.-L."/>
            <person name="Xu J."/>
            <person name="Martin F.M."/>
        </authorList>
    </citation>
    <scope>NUCLEOTIDE SEQUENCE</scope>
    <source>
        <strain evidence="1">BR01</strain>
    </source>
</reference>
<gene>
    <name evidence="1" type="ORF">JVT61DRAFT_10372</name>
</gene>
<name>A0A8I2YUU7_9AGAM</name>
<accession>A0A8I2YUU7</accession>
<protein>
    <submittedName>
        <fullName evidence="1">Uncharacterized protein</fullName>
    </submittedName>
</protein>